<dbReference type="RefSeq" id="WP_306019771.1">
    <property type="nucleotide sequence ID" value="NZ_CP129013.1"/>
</dbReference>
<gene>
    <name evidence="1" type="ORF">LC087_18185</name>
</gene>
<sequence length="84" mass="9326">MGNQDIHIDLNELKAALNTLKQSINDFSSYTTNFRSSTRGELKSFNSDFIQEVDALLDNMGNDSETHLLKNVEAIYQSGGKLAS</sequence>
<proteinExistence type="predicted"/>
<reference evidence="1 2" key="1">
    <citation type="submission" date="2023-06" db="EMBL/GenBank/DDBJ databases">
        <title>Five Gram-positive bacteria isolated from mangrove sediments in Shenzhen, Guangdong, China.</title>
        <authorList>
            <person name="Yu S."/>
            <person name="Zheng W."/>
            <person name="Huang Y."/>
        </authorList>
    </citation>
    <scope>NUCLEOTIDE SEQUENCE [LARGE SCALE GENOMIC DNA]</scope>
    <source>
        <strain evidence="1 2">SaN35-3</strain>
    </source>
</reference>
<organism evidence="1 2">
    <name type="scientific">Bacillus carboniphilus</name>
    <dbReference type="NCBI Taxonomy" id="86663"/>
    <lineage>
        <taxon>Bacteria</taxon>
        <taxon>Bacillati</taxon>
        <taxon>Bacillota</taxon>
        <taxon>Bacilli</taxon>
        <taxon>Bacillales</taxon>
        <taxon>Bacillaceae</taxon>
        <taxon>Bacillus</taxon>
    </lineage>
</organism>
<evidence type="ECO:0000313" key="1">
    <source>
        <dbReference type="EMBL" id="WLR42585.1"/>
    </source>
</evidence>
<name>A0ABY9JVZ6_9BACI</name>
<dbReference type="Proteomes" id="UP001197974">
    <property type="component" value="Chromosome"/>
</dbReference>
<keyword evidence="2" id="KW-1185">Reference proteome</keyword>
<accession>A0ABY9JVZ6</accession>
<protein>
    <recommendedName>
        <fullName evidence="3">Type VII secretion effector</fullName>
    </recommendedName>
</protein>
<evidence type="ECO:0000313" key="2">
    <source>
        <dbReference type="Proteomes" id="UP001197974"/>
    </source>
</evidence>
<dbReference type="EMBL" id="CP129013">
    <property type="protein sequence ID" value="WLR42585.1"/>
    <property type="molecule type" value="Genomic_DNA"/>
</dbReference>
<evidence type="ECO:0008006" key="3">
    <source>
        <dbReference type="Google" id="ProtNLM"/>
    </source>
</evidence>